<dbReference type="SUPFAM" id="SSF141371">
    <property type="entry name" value="PilZ domain-like"/>
    <property type="match status" value="1"/>
</dbReference>
<sequence>METAALEVRRHERHNVLCAVTVARDGQAHEGYILDLSVGGARVDLDGGWTPVRGAMLRMCFDVPDSEAIALDTQVAWFATNHIGLRFAPQQDDAIARLLDAAGAVH</sequence>
<feature type="domain" description="PilZ" evidence="1">
    <location>
        <begin position="8"/>
        <end position="98"/>
    </location>
</feature>
<protein>
    <recommendedName>
        <fullName evidence="1">PilZ domain-containing protein</fullName>
    </recommendedName>
</protein>
<dbReference type="Gene3D" id="2.40.10.220">
    <property type="entry name" value="predicted glycosyltransferase like domains"/>
    <property type="match status" value="1"/>
</dbReference>
<dbReference type="Proteomes" id="UP000681317">
    <property type="component" value="Chromosome"/>
</dbReference>
<evidence type="ECO:0000313" key="2">
    <source>
        <dbReference type="EMBL" id="BCT92885.1"/>
    </source>
</evidence>
<organism evidence="2 3">
    <name type="scientific">Noviluteimonas caseinilytica</name>
    <dbReference type="NCBI Taxonomy" id="2675101"/>
    <lineage>
        <taxon>Bacteria</taxon>
        <taxon>Pseudomonadati</taxon>
        <taxon>Pseudomonadota</taxon>
        <taxon>Gammaproteobacteria</taxon>
        <taxon>Lysobacterales</taxon>
        <taxon>Lysobacteraceae</taxon>
        <taxon>Noviluteimonas</taxon>
    </lineage>
</organism>
<keyword evidence="3" id="KW-1185">Reference proteome</keyword>
<dbReference type="Pfam" id="PF07238">
    <property type="entry name" value="PilZ"/>
    <property type="match status" value="1"/>
</dbReference>
<reference evidence="2 3" key="1">
    <citation type="submission" date="2021-03" db="EMBL/GenBank/DDBJ databases">
        <title>Complete Genome Sequences of Two Lysobacter Strains Isolated from Sea Water (Lysobacter caseinilyticus) and Soil (Lysobacter helvus) in South Korea.</title>
        <authorList>
            <person name="Watanabe Y."/>
            <person name="Arakawa K."/>
        </authorList>
    </citation>
    <scope>NUCLEOTIDE SEQUENCE [LARGE SCALE GENOMIC DNA]</scope>
    <source>
        <strain evidence="2 3">KVB24</strain>
    </source>
</reference>
<evidence type="ECO:0000313" key="3">
    <source>
        <dbReference type="Proteomes" id="UP000681317"/>
    </source>
</evidence>
<dbReference type="RefSeq" id="WP_213433845.1">
    <property type="nucleotide sequence ID" value="NZ_AP024545.1"/>
</dbReference>
<proteinExistence type="predicted"/>
<dbReference type="EMBL" id="AP024545">
    <property type="protein sequence ID" value="BCT92885.1"/>
    <property type="molecule type" value="Genomic_DNA"/>
</dbReference>
<name>A0ABM7Q693_9GAMM</name>
<evidence type="ECO:0000259" key="1">
    <source>
        <dbReference type="Pfam" id="PF07238"/>
    </source>
</evidence>
<accession>A0ABM7Q693</accession>
<gene>
    <name evidence="2" type="ORF">LYSCAS_19090</name>
</gene>
<dbReference type="InterPro" id="IPR009875">
    <property type="entry name" value="PilZ_domain"/>
</dbReference>